<proteinExistence type="predicted"/>
<gene>
    <name evidence="1" type="ORF">SAMN04487909_1111</name>
</gene>
<evidence type="ECO:0008006" key="3">
    <source>
        <dbReference type="Google" id="ProtNLM"/>
    </source>
</evidence>
<dbReference type="RefSeq" id="WP_162836845.1">
    <property type="nucleotide sequence ID" value="NZ_BJOA01000042.1"/>
</dbReference>
<dbReference type="Proteomes" id="UP000182836">
    <property type="component" value="Unassembled WGS sequence"/>
</dbReference>
<name>A0A1G8QIV6_ANEMI</name>
<dbReference type="AlphaFoldDB" id="A0A1G8QIV6"/>
<reference evidence="1 2" key="1">
    <citation type="submission" date="2016-10" db="EMBL/GenBank/DDBJ databases">
        <authorList>
            <person name="de Groot N.N."/>
        </authorList>
    </citation>
    <scope>NUCLEOTIDE SEQUENCE [LARGE SCALE GENOMIC DNA]</scope>
    <source>
        <strain evidence="1 2">DSM 2895</strain>
    </source>
</reference>
<sequence>MDIILTKTTCWNCGVKLTEYEVMEKNSYCMDCYKEKEEQEKKERHA</sequence>
<evidence type="ECO:0000313" key="1">
    <source>
        <dbReference type="EMBL" id="SDJ04598.1"/>
    </source>
</evidence>
<dbReference type="EMBL" id="FNED01000011">
    <property type="protein sequence ID" value="SDJ04598.1"/>
    <property type="molecule type" value="Genomic_DNA"/>
</dbReference>
<evidence type="ECO:0000313" key="2">
    <source>
        <dbReference type="Proteomes" id="UP000182836"/>
    </source>
</evidence>
<organism evidence="1 2">
    <name type="scientific">Aneurinibacillus migulanus</name>
    <name type="common">Bacillus migulanus</name>
    <dbReference type="NCBI Taxonomy" id="47500"/>
    <lineage>
        <taxon>Bacteria</taxon>
        <taxon>Bacillati</taxon>
        <taxon>Bacillota</taxon>
        <taxon>Bacilli</taxon>
        <taxon>Bacillales</taxon>
        <taxon>Paenibacillaceae</taxon>
        <taxon>Aneurinibacillus group</taxon>
        <taxon>Aneurinibacillus</taxon>
    </lineage>
</organism>
<protein>
    <recommendedName>
        <fullName evidence="3">YhfH-like protein</fullName>
    </recommendedName>
</protein>
<accession>A0A1G8QIV6</accession>
<dbReference type="GeneID" id="51990378"/>